<evidence type="ECO:0000256" key="1">
    <source>
        <dbReference type="PROSITE-ProRule" id="PRU00023"/>
    </source>
</evidence>
<feature type="coiled-coil region" evidence="2">
    <location>
        <begin position="385"/>
        <end position="419"/>
    </location>
</feature>
<dbReference type="EMBL" id="CAXAJV020001293">
    <property type="protein sequence ID" value="CAL7944679.1"/>
    <property type="molecule type" value="Genomic_DNA"/>
</dbReference>
<dbReference type="SUPFAM" id="SSF47769">
    <property type="entry name" value="SAM/Pointed domain"/>
    <property type="match status" value="1"/>
</dbReference>
<evidence type="ECO:0000313" key="4">
    <source>
        <dbReference type="EMBL" id="CAL7944679.1"/>
    </source>
</evidence>
<dbReference type="Proteomes" id="UP001642520">
    <property type="component" value="Unassembled WGS sequence"/>
</dbReference>
<keyword evidence="3" id="KW-1133">Transmembrane helix</keyword>
<dbReference type="Gene3D" id="1.25.40.20">
    <property type="entry name" value="Ankyrin repeat-containing domain"/>
    <property type="match status" value="1"/>
</dbReference>
<dbReference type="SUPFAM" id="SSF48403">
    <property type="entry name" value="Ankyrin repeat"/>
    <property type="match status" value="1"/>
</dbReference>
<comment type="caution">
    <text evidence="4">The sequence shown here is derived from an EMBL/GenBank/DDBJ whole genome shotgun (WGS) entry which is preliminary data.</text>
</comment>
<dbReference type="Gene3D" id="1.10.150.50">
    <property type="entry name" value="Transcription Factor, Ets-1"/>
    <property type="match status" value="1"/>
</dbReference>
<dbReference type="InterPro" id="IPR013761">
    <property type="entry name" value="SAM/pointed_sf"/>
</dbReference>
<keyword evidence="3" id="KW-0472">Membrane</keyword>
<dbReference type="PANTHER" id="PTHR24157">
    <property type="entry name" value="ANKYRIN REPEAT, SAM AND BASIC LEUCINE ZIPPER DOMAIN-CONTAINING PROTEIN 1"/>
    <property type="match status" value="1"/>
</dbReference>
<dbReference type="PROSITE" id="PS50297">
    <property type="entry name" value="ANK_REP_REGION"/>
    <property type="match status" value="2"/>
</dbReference>
<dbReference type="PROSITE" id="PS50088">
    <property type="entry name" value="ANK_REPEAT"/>
    <property type="match status" value="2"/>
</dbReference>
<keyword evidence="3" id="KW-0812">Transmembrane</keyword>
<dbReference type="PANTHER" id="PTHR24157:SF3">
    <property type="entry name" value="ANKYRIN REPEAT, SAM AND BASIC LEUCINE ZIPPER DOMAIN-CONTAINING PROTEIN 1"/>
    <property type="match status" value="1"/>
</dbReference>
<feature type="transmembrane region" description="Helical" evidence="3">
    <location>
        <begin position="452"/>
        <end position="472"/>
    </location>
</feature>
<evidence type="ECO:0000256" key="3">
    <source>
        <dbReference type="SAM" id="Phobius"/>
    </source>
</evidence>
<name>A0ABP1NUI8_XYLVO</name>
<evidence type="ECO:0000313" key="5">
    <source>
        <dbReference type="Proteomes" id="UP001642520"/>
    </source>
</evidence>
<dbReference type="InterPro" id="IPR036770">
    <property type="entry name" value="Ankyrin_rpt-contain_sf"/>
</dbReference>
<feature type="repeat" description="ANK" evidence="1">
    <location>
        <begin position="88"/>
        <end position="120"/>
    </location>
</feature>
<evidence type="ECO:0000256" key="2">
    <source>
        <dbReference type="SAM" id="Coils"/>
    </source>
</evidence>
<reference evidence="4 5" key="1">
    <citation type="submission" date="2024-08" db="EMBL/GenBank/DDBJ databases">
        <authorList>
            <person name="Will J Nash"/>
            <person name="Angela Man"/>
            <person name="Seanna McTaggart"/>
            <person name="Kendall Baker"/>
            <person name="Tom Barker"/>
            <person name="Leah Catchpole"/>
            <person name="Alex Durrant"/>
            <person name="Karim Gharbi"/>
            <person name="Naomi Irish"/>
            <person name="Gemy Kaithakottil"/>
            <person name="Debby Ku"/>
            <person name="Aaliyah Providence"/>
            <person name="Felix Shaw"/>
            <person name="David Swarbreck"/>
            <person name="Chris Watkins"/>
            <person name="Ann M. McCartney"/>
            <person name="Giulio Formenti"/>
            <person name="Alice Mouton"/>
            <person name="Noel Vella"/>
            <person name="Bjorn M von Reumont"/>
            <person name="Adriana Vella"/>
            <person name="Wilfried Haerty"/>
        </authorList>
    </citation>
    <scope>NUCLEOTIDE SEQUENCE [LARGE SCALE GENOMIC DNA]</scope>
</reference>
<keyword evidence="5" id="KW-1185">Reference proteome</keyword>
<proteinExistence type="predicted"/>
<dbReference type="InterPro" id="IPR002110">
    <property type="entry name" value="Ankyrin_rpt"/>
</dbReference>
<evidence type="ECO:0008006" key="6">
    <source>
        <dbReference type="Google" id="ProtNLM"/>
    </source>
</evidence>
<sequence>MFVKIIQTSDTELESDDIFSEEDTEIINYSAQKSLILENINTFDQYKNMDINEEEIPEHRVINACTMGQLEIINEYFESHNVNEFFHSGWTALLYAASSAQINVIEYLINNGADVNTHRDGYTSLMALCNSTRGTTEQRIKCLKLLITAEADANASNKQRQTPLMYACISQEPEFVLELLKYVKNINACDNRRQTALMYATIANKPDIVKILMENAADVTMTDYNDLTAIDMASMKRYDEILSLLNFNEEEVISTCEIVQIHDWKDMFPTLTNIDDNAVDFDIYTILHGMNLENYTHLFQGLNLRTFLSLTENNLCDLGLDINAHRIQFMEHLHKFHRKKWSIQSIGVINKSLPYTLCDGIVSLGTVAKQIAIIGSSFQYVKNCLVEANKDTHLTEEQISNYEQELKKTQKCLGILEKELIQVKALSKRIQKENDIDVPATYISSKNRKINWPMYLSITLIIGIYISKTMYIQKLIHY</sequence>
<accession>A0ABP1NUI8</accession>
<dbReference type="SMART" id="SM00248">
    <property type="entry name" value="ANK"/>
    <property type="match status" value="4"/>
</dbReference>
<gene>
    <name evidence="4" type="ORF">XYLVIOL_LOCUS6790</name>
</gene>
<keyword evidence="1" id="KW-0040">ANK repeat</keyword>
<dbReference type="Pfam" id="PF12796">
    <property type="entry name" value="Ank_2"/>
    <property type="match status" value="2"/>
</dbReference>
<keyword evidence="2" id="KW-0175">Coiled coil</keyword>
<protein>
    <recommendedName>
        <fullName evidence="6">Ankyrin repeat, SAM and basic leucine zipper domain-containing protein 1</fullName>
    </recommendedName>
</protein>
<feature type="repeat" description="ANK" evidence="1">
    <location>
        <begin position="192"/>
        <end position="224"/>
    </location>
</feature>
<organism evidence="4 5">
    <name type="scientific">Xylocopa violacea</name>
    <name type="common">Violet carpenter bee</name>
    <name type="synonym">Apis violacea</name>
    <dbReference type="NCBI Taxonomy" id="135666"/>
    <lineage>
        <taxon>Eukaryota</taxon>
        <taxon>Metazoa</taxon>
        <taxon>Ecdysozoa</taxon>
        <taxon>Arthropoda</taxon>
        <taxon>Hexapoda</taxon>
        <taxon>Insecta</taxon>
        <taxon>Pterygota</taxon>
        <taxon>Neoptera</taxon>
        <taxon>Endopterygota</taxon>
        <taxon>Hymenoptera</taxon>
        <taxon>Apocrita</taxon>
        <taxon>Aculeata</taxon>
        <taxon>Apoidea</taxon>
        <taxon>Anthophila</taxon>
        <taxon>Apidae</taxon>
        <taxon>Xylocopa</taxon>
        <taxon>Xylocopa</taxon>
    </lineage>
</organism>